<keyword evidence="4" id="KW-1185">Reference proteome</keyword>
<protein>
    <recommendedName>
        <fullName evidence="2">Inner membrane component domain-containing protein</fullName>
    </recommendedName>
</protein>
<evidence type="ECO:0000256" key="1">
    <source>
        <dbReference type="SAM" id="Phobius"/>
    </source>
</evidence>
<feature type="transmembrane region" description="Helical" evidence="1">
    <location>
        <begin position="294"/>
        <end position="314"/>
    </location>
</feature>
<feature type="transmembrane region" description="Helical" evidence="1">
    <location>
        <begin position="370"/>
        <end position="398"/>
    </location>
</feature>
<dbReference type="InterPro" id="IPR005185">
    <property type="entry name" value="YccF"/>
</dbReference>
<feature type="transmembrane region" description="Helical" evidence="1">
    <location>
        <begin position="263"/>
        <end position="288"/>
    </location>
</feature>
<evidence type="ECO:0000313" key="4">
    <source>
        <dbReference type="Proteomes" id="UP001176940"/>
    </source>
</evidence>
<dbReference type="Proteomes" id="UP001176940">
    <property type="component" value="Unassembled WGS sequence"/>
</dbReference>
<name>A0ABN9MNR9_9NEOB</name>
<dbReference type="EMBL" id="CAUEEQ010078258">
    <property type="protein sequence ID" value="CAJ0967359.1"/>
    <property type="molecule type" value="Genomic_DNA"/>
</dbReference>
<dbReference type="PANTHER" id="PTHR42903">
    <property type="entry name" value="INNER MEMBRANE PROTEIN YCCF"/>
    <property type="match status" value="1"/>
</dbReference>
<evidence type="ECO:0000313" key="3">
    <source>
        <dbReference type="EMBL" id="CAJ0967359.1"/>
    </source>
</evidence>
<keyword evidence="1" id="KW-0812">Transmembrane</keyword>
<proteinExistence type="predicted"/>
<comment type="caution">
    <text evidence="3">The sequence shown here is derived from an EMBL/GenBank/DDBJ whole genome shotgun (WGS) entry which is preliminary data.</text>
</comment>
<accession>A0ABN9MNR9</accession>
<feature type="non-terminal residue" evidence="3">
    <location>
        <position position="426"/>
    </location>
</feature>
<dbReference type="Pfam" id="PF03733">
    <property type="entry name" value="YccF"/>
    <property type="match status" value="1"/>
</dbReference>
<sequence length="426" mass="48026">MGAGTVMTSRSHDCDVMAGPCRISSLPPEPVACMERLPECCEERERRRNPPVSNLGFYRGLVWRYDSTPVFYFSSVRFLHCIISRKLSNSRHFPVYGSGGDFPLQDLFSLPTSSSIYCRKQAIHRTPAEHGLIIPYLLERGGSKYYTDIKLPALTERRPAVKHSSDVTALLYGRPALTQCREADGAGQTPECNNPMFTLVTRGLRHRWSLESCLCDSSPATTQRRNGDAAAIGIVGYIAAASLNVTVPLLHRIAADSTLTFGNILYLLLFGWWISLFYLIISVVMFISIVGFPYGVLCWRLAIFFVWPFGKIILQSGRLHNRKCLVRFSKCEAIPEVDEVEKTLLIEKRERLHANSHSCEVNYWMRLSTYIWLFVGYPVLAVVHGLACLISWLSVFFIPVSKMNGRVFINCAFNASRACAHTPRKP</sequence>
<feature type="domain" description="Inner membrane component" evidence="2">
    <location>
        <begin position="261"/>
        <end position="311"/>
    </location>
</feature>
<reference evidence="3" key="1">
    <citation type="submission" date="2023-07" db="EMBL/GenBank/DDBJ databases">
        <authorList>
            <person name="Stuckert A."/>
        </authorList>
    </citation>
    <scope>NUCLEOTIDE SEQUENCE</scope>
</reference>
<gene>
    <name evidence="3" type="ORF">RIMI_LOCUS22161182</name>
</gene>
<evidence type="ECO:0000259" key="2">
    <source>
        <dbReference type="Pfam" id="PF03733"/>
    </source>
</evidence>
<feature type="transmembrane region" description="Helical" evidence="1">
    <location>
        <begin position="229"/>
        <end position="251"/>
    </location>
</feature>
<organism evidence="3 4">
    <name type="scientific">Ranitomeya imitator</name>
    <name type="common">mimic poison frog</name>
    <dbReference type="NCBI Taxonomy" id="111125"/>
    <lineage>
        <taxon>Eukaryota</taxon>
        <taxon>Metazoa</taxon>
        <taxon>Chordata</taxon>
        <taxon>Craniata</taxon>
        <taxon>Vertebrata</taxon>
        <taxon>Euteleostomi</taxon>
        <taxon>Amphibia</taxon>
        <taxon>Batrachia</taxon>
        <taxon>Anura</taxon>
        <taxon>Neobatrachia</taxon>
        <taxon>Hyloidea</taxon>
        <taxon>Dendrobatidae</taxon>
        <taxon>Dendrobatinae</taxon>
        <taxon>Ranitomeya</taxon>
    </lineage>
</organism>
<dbReference type="InterPro" id="IPR052937">
    <property type="entry name" value="Inner_membrane_protein"/>
</dbReference>
<keyword evidence="1" id="KW-1133">Transmembrane helix</keyword>
<dbReference type="PANTHER" id="PTHR42903:SF1">
    <property type="entry name" value="INNER MEMBRANE PROTEIN YCCF"/>
    <property type="match status" value="1"/>
</dbReference>
<keyword evidence="1" id="KW-0472">Membrane</keyword>